<evidence type="ECO:0000259" key="3">
    <source>
        <dbReference type="Pfam" id="PF10017"/>
    </source>
</evidence>
<dbReference type="InterPro" id="IPR029063">
    <property type="entry name" value="SAM-dependent_MTases_sf"/>
</dbReference>
<comment type="caution">
    <text evidence="4">The sequence shown here is derived from an EMBL/GenBank/DDBJ whole genome shotgun (WGS) entry which is preliminary data.</text>
</comment>
<dbReference type="InterPro" id="IPR019257">
    <property type="entry name" value="MeTrfase_dom"/>
</dbReference>
<keyword evidence="1 4" id="KW-0489">Methyltransferase</keyword>
<evidence type="ECO:0000256" key="2">
    <source>
        <dbReference type="ARBA" id="ARBA00022679"/>
    </source>
</evidence>
<dbReference type="GO" id="GO:0008168">
    <property type="term" value="F:methyltransferase activity"/>
    <property type="evidence" value="ECO:0007669"/>
    <property type="project" value="UniProtKB-KW"/>
</dbReference>
<keyword evidence="2 4" id="KW-0808">Transferase</keyword>
<dbReference type="PANTHER" id="PTHR43397:SF1">
    <property type="entry name" value="ERGOTHIONEINE BIOSYNTHESIS PROTEIN 1"/>
    <property type="match status" value="1"/>
</dbReference>
<proteinExistence type="predicted"/>
<dbReference type="PANTHER" id="PTHR43397">
    <property type="entry name" value="ERGOTHIONEINE BIOSYNTHESIS PROTEIN 1"/>
    <property type="match status" value="1"/>
</dbReference>
<dbReference type="GO" id="GO:0032259">
    <property type="term" value="P:methylation"/>
    <property type="evidence" value="ECO:0007669"/>
    <property type="project" value="UniProtKB-KW"/>
</dbReference>
<dbReference type="InterPro" id="IPR017804">
    <property type="entry name" value="MeTrfase_EgtD-like"/>
</dbReference>
<dbReference type="PIRSF" id="PIRSF018005">
    <property type="entry name" value="UCP018005"/>
    <property type="match status" value="1"/>
</dbReference>
<dbReference type="Proteomes" id="UP000177950">
    <property type="component" value="Unassembled WGS sequence"/>
</dbReference>
<dbReference type="SUPFAM" id="SSF53335">
    <property type="entry name" value="S-adenosyl-L-methionine-dependent methyltransferases"/>
    <property type="match status" value="1"/>
</dbReference>
<organism evidence="4 5">
    <name type="scientific">Candidatus Muproteobacteria bacterium RBG_19FT_COMBO_61_10</name>
    <dbReference type="NCBI Taxonomy" id="1817761"/>
    <lineage>
        <taxon>Bacteria</taxon>
        <taxon>Pseudomonadati</taxon>
        <taxon>Pseudomonadota</taxon>
        <taxon>Candidatus Muproteobacteria</taxon>
    </lineage>
</organism>
<dbReference type="InterPro" id="IPR051128">
    <property type="entry name" value="EgtD_Methyltrsf_superfamily"/>
</dbReference>
<dbReference type="Gene3D" id="3.40.50.150">
    <property type="entry name" value="Vaccinia Virus protein VP39"/>
    <property type="match status" value="1"/>
</dbReference>
<dbReference type="EMBL" id="MFSV01000080">
    <property type="protein sequence ID" value="OGI58459.1"/>
    <property type="molecule type" value="Genomic_DNA"/>
</dbReference>
<protein>
    <submittedName>
        <fullName evidence="4">Dimethylhistidine N-methyltransferase</fullName>
    </submittedName>
</protein>
<feature type="domain" description="Histidine-specific methyltransferase SAM-dependent" evidence="3">
    <location>
        <begin position="27"/>
        <end position="325"/>
    </location>
</feature>
<dbReference type="InterPro" id="IPR035094">
    <property type="entry name" value="EgtD"/>
</dbReference>
<dbReference type="AlphaFoldDB" id="A0A1F6UM54"/>
<evidence type="ECO:0000313" key="4">
    <source>
        <dbReference type="EMBL" id="OGI58459.1"/>
    </source>
</evidence>
<evidence type="ECO:0000256" key="1">
    <source>
        <dbReference type="ARBA" id="ARBA00022603"/>
    </source>
</evidence>
<evidence type="ECO:0000313" key="5">
    <source>
        <dbReference type="Proteomes" id="UP000177950"/>
    </source>
</evidence>
<gene>
    <name evidence="4" type="ORF">A2V58_02505</name>
</gene>
<dbReference type="Pfam" id="PF10017">
    <property type="entry name" value="Methyltransf_33"/>
    <property type="match status" value="1"/>
</dbReference>
<sequence length="333" mass="37630">MPNATRNKLKPARLSFTDLHPPPNDFYAEVIQGLNRRPRAIGPKFFYDEYGSRLFDALCQTPEYYPTRTEIAILERRIDNIAQHISPRCVLIEPGSGNSRKVRILLDTLRPRAYLPIDISKDYLRCTAQHVAQEYPWLSVHAVCADYSTSFALPDYPPGTQKLAFFPGSTIGNFEPQQAVAFLRNIARMVMPDGGLLIGVDLKKDPARLNAAYNDAQGITADFNLNLLNRINKALHADFDLDMFRHHAFYNSGLGRIEMHLVSRQAQRVRVGNKHFDFAKGESIHTENSYKYSIAGFQALAQQAGFSPAAVWTDAEQLFSVHYLRARGVQTKT</sequence>
<accession>A0A1F6UM54</accession>
<dbReference type="NCBIfam" id="TIGR03438">
    <property type="entry name" value="egtD_ergothio"/>
    <property type="match status" value="1"/>
</dbReference>
<reference evidence="4 5" key="1">
    <citation type="journal article" date="2016" name="Nat. Commun.">
        <title>Thousands of microbial genomes shed light on interconnected biogeochemical processes in an aquifer system.</title>
        <authorList>
            <person name="Anantharaman K."/>
            <person name="Brown C.T."/>
            <person name="Hug L.A."/>
            <person name="Sharon I."/>
            <person name="Castelle C.J."/>
            <person name="Probst A.J."/>
            <person name="Thomas B.C."/>
            <person name="Singh A."/>
            <person name="Wilkins M.J."/>
            <person name="Karaoz U."/>
            <person name="Brodie E.L."/>
            <person name="Williams K.H."/>
            <person name="Hubbard S.S."/>
            <person name="Banfield J.F."/>
        </authorList>
    </citation>
    <scope>NUCLEOTIDE SEQUENCE [LARGE SCALE GENOMIC DNA]</scope>
</reference>
<name>A0A1F6UM54_9PROT</name>